<dbReference type="PROSITE" id="PS50943">
    <property type="entry name" value="HTH_CROC1"/>
    <property type="match status" value="1"/>
</dbReference>
<proteinExistence type="predicted"/>
<dbReference type="Pfam" id="PF01381">
    <property type="entry name" value="HTH_3"/>
    <property type="match status" value="1"/>
</dbReference>
<dbReference type="SUPFAM" id="SSF47413">
    <property type="entry name" value="lambda repressor-like DNA-binding domains"/>
    <property type="match status" value="1"/>
</dbReference>
<organism evidence="2 3">
    <name type="scientific">Paenibacillus paeoniae</name>
    <dbReference type="NCBI Taxonomy" id="2292705"/>
    <lineage>
        <taxon>Bacteria</taxon>
        <taxon>Bacillati</taxon>
        <taxon>Bacillota</taxon>
        <taxon>Bacilli</taxon>
        <taxon>Bacillales</taxon>
        <taxon>Paenibacillaceae</taxon>
        <taxon>Paenibacillus</taxon>
    </lineage>
</organism>
<dbReference type="OrthoDB" id="2472497at2"/>
<dbReference type="GO" id="GO:0003677">
    <property type="term" value="F:DNA binding"/>
    <property type="evidence" value="ECO:0007669"/>
    <property type="project" value="InterPro"/>
</dbReference>
<protein>
    <submittedName>
        <fullName evidence="2">XRE family transcriptional regulator</fullName>
    </submittedName>
</protein>
<dbReference type="InterPro" id="IPR001387">
    <property type="entry name" value="Cro/C1-type_HTH"/>
</dbReference>
<sequence length="76" mass="8829">MPLIRGRCRLRDYLGDMSPAQLARRLGVNESTVSRWISRERDMTYEHAVEVANVLNCHAEDLYDFEYVAPKDPSDE</sequence>
<dbReference type="Gene3D" id="1.10.260.40">
    <property type="entry name" value="lambda repressor-like DNA-binding domains"/>
    <property type="match status" value="1"/>
</dbReference>
<dbReference type="AlphaFoldDB" id="A0A371P0A0"/>
<keyword evidence="3" id="KW-1185">Reference proteome</keyword>
<dbReference type="InterPro" id="IPR010982">
    <property type="entry name" value="Lambda_DNA-bd_dom_sf"/>
</dbReference>
<dbReference type="EMBL" id="QUBQ01000008">
    <property type="protein sequence ID" value="REK69362.1"/>
    <property type="molecule type" value="Genomic_DNA"/>
</dbReference>
<dbReference type="SMART" id="SM00530">
    <property type="entry name" value="HTH_XRE"/>
    <property type="match status" value="1"/>
</dbReference>
<evidence type="ECO:0000259" key="1">
    <source>
        <dbReference type="PROSITE" id="PS50943"/>
    </source>
</evidence>
<gene>
    <name evidence="2" type="ORF">DX130_24690</name>
</gene>
<reference evidence="2 3" key="1">
    <citation type="submission" date="2018-08" db="EMBL/GenBank/DDBJ databases">
        <title>Paenibacillus sp. M4BSY-1, whole genome shotgun sequence.</title>
        <authorList>
            <person name="Tuo L."/>
        </authorList>
    </citation>
    <scope>NUCLEOTIDE SEQUENCE [LARGE SCALE GENOMIC DNA]</scope>
    <source>
        <strain evidence="2 3">M4BSY-1</strain>
    </source>
</reference>
<dbReference type="Proteomes" id="UP000261905">
    <property type="component" value="Unassembled WGS sequence"/>
</dbReference>
<evidence type="ECO:0000313" key="2">
    <source>
        <dbReference type="EMBL" id="REK69362.1"/>
    </source>
</evidence>
<accession>A0A371P0A0</accession>
<dbReference type="RefSeq" id="WP_116049925.1">
    <property type="nucleotide sequence ID" value="NZ_QUBQ01000008.1"/>
</dbReference>
<comment type="caution">
    <text evidence="2">The sequence shown here is derived from an EMBL/GenBank/DDBJ whole genome shotgun (WGS) entry which is preliminary data.</text>
</comment>
<name>A0A371P0A0_9BACL</name>
<dbReference type="CDD" id="cd00093">
    <property type="entry name" value="HTH_XRE"/>
    <property type="match status" value="1"/>
</dbReference>
<evidence type="ECO:0000313" key="3">
    <source>
        <dbReference type="Proteomes" id="UP000261905"/>
    </source>
</evidence>
<feature type="domain" description="HTH cro/C1-type" evidence="1">
    <location>
        <begin position="17"/>
        <end position="62"/>
    </location>
</feature>